<feature type="domain" description="Nudix hydrolase" evidence="6">
    <location>
        <begin position="25"/>
        <end position="159"/>
    </location>
</feature>
<dbReference type="Proteomes" id="UP001197114">
    <property type="component" value="Unassembled WGS sequence"/>
</dbReference>
<dbReference type="SUPFAM" id="SSF55811">
    <property type="entry name" value="Nudix"/>
    <property type="match status" value="1"/>
</dbReference>
<evidence type="ECO:0000256" key="3">
    <source>
        <dbReference type="ARBA" id="ARBA00022801"/>
    </source>
</evidence>
<name>A0ABS6YR38_9ACTN</name>
<evidence type="ECO:0000259" key="6">
    <source>
        <dbReference type="PROSITE" id="PS51462"/>
    </source>
</evidence>
<reference evidence="7 8" key="1">
    <citation type="submission" date="2019-11" db="EMBL/GenBank/DDBJ databases">
        <authorList>
            <person name="Ay H."/>
        </authorList>
    </citation>
    <scope>NUCLEOTIDE SEQUENCE [LARGE SCALE GENOMIC DNA]</scope>
    <source>
        <strain evidence="7 8">BG9H</strain>
    </source>
</reference>
<organism evidence="7 8">
    <name type="scientific">Streptomyces anatolicus</name>
    <dbReference type="NCBI Taxonomy" id="2675858"/>
    <lineage>
        <taxon>Bacteria</taxon>
        <taxon>Bacillati</taxon>
        <taxon>Actinomycetota</taxon>
        <taxon>Actinomycetes</taxon>
        <taxon>Kitasatosporales</taxon>
        <taxon>Streptomycetaceae</taxon>
        <taxon>Streptomyces</taxon>
    </lineage>
</organism>
<keyword evidence="3 4" id="KW-0378">Hydrolase</keyword>
<feature type="region of interest" description="Disordered" evidence="5">
    <location>
        <begin position="1"/>
        <end position="21"/>
    </location>
</feature>
<sequence>MTLNEPAAEADRVGARPMTPAAPHRHTEVVDVHLILRRGDGVLLARRANTGYGDGLWNLPSGHVEDGEDVRAAMIREAREEIGLHLTPADLRAEAVVQHRGPGEAPRMGWFFTAEYGAGGEPFNAEPHKCAELTWHTLTALPHDMVAYCREGLTSWRRGDRFTVHWQPDDTSIAYDPEHPTAAIPLGPR</sequence>
<keyword evidence="8" id="KW-1185">Reference proteome</keyword>
<gene>
    <name evidence="7" type="ORF">GKQ77_20110</name>
</gene>
<dbReference type="EMBL" id="WMBF01000233">
    <property type="protein sequence ID" value="MBW5423839.1"/>
    <property type="molecule type" value="Genomic_DNA"/>
</dbReference>
<dbReference type="PROSITE" id="PS51462">
    <property type="entry name" value="NUDIX"/>
    <property type="match status" value="1"/>
</dbReference>
<evidence type="ECO:0000256" key="4">
    <source>
        <dbReference type="RuleBase" id="RU003476"/>
    </source>
</evidence>
<evidence type="ECO:0000256" key="1">
    <source>
        <dbReference type="ARBA" id="ARBA00001946"/>
    </source>
</evidence>
<dbReference type="InterPro" id="IPR020084">
    <property type="entry name" value="NUDIX_hydrolase_CS"/>
</dbReference>
<evidence type="ECO:0000256" key="5">
    <source>
        <dbReference type="SAM" id="MobiDB-lite"/>
    </source>
</evidence>
<dbReference type="InterPro" id="IPR020476">
    <property type="entry name" value="Nudix_hydrolase"/>
</dbReference>
<protein>
    <submittedName>
        <fullName evidence="7">NUDIX domain-containing protein</fullName>
    </submittedName>
</protein>
<dbReference type="InterPro" id="IPR000086">
    <property type="entry name" value="NUDIX_hydrolase_dom"/>
</dbReference>
<dbReference type="PRINTS" id="PR00502">
    <property type="entry name" value="NUDIXFAMILY"/>
</dbReference>
<evidence type="ECO:0000256" key="2">
    <source>
        <dbReference type="ARBA" id="ARBA00005582"/>
    </source>
</evidence>
<accession>A0ABS6YR38</accession>
<dbReference type="PANTHER" id="PTHR43046">
    <property type="entry name" value="GDP-MANNOSE MANNOSYL HYDROLASE"/>
    <property type="match status" value="1"/>
</dbReference>
<dbReference type="CDD" id="cd04683">
    <property type="entry name" value="NUDIX_Hydrolase"/>
    <property type="match status" value="1"/>
</dbReference>
<dbReference type="PROSITE" id="PS00893">
    <property type="entry name" value="NUDIX_BOX"/>
    <property type="match status" value="1"/>
</dbReference>
<evidence type="ECO:0000313" key="7">
    <source>
        <dbReference type="EMBL" id="MBW5423839.1"/>
    </source>
</evidence>
<dbReference type="Pfam" id="PF00293">
    <property type="entry name" value="NUDIX"/>
    <property type="match status" value="1"/>
</dbReference>
<comment type="cofactor">
    <cofactor evidence="1">
        <name>Mg(2+)</name>
        <dbReference type="ChEBI" id="CHEBI:18420"/>
    </cofactor>
</comment>
<comment type="similarity">
    <text evidence="2 4">Belongs to the Nudix hydrolase family.</text>
</comment>
<proteinExistence type="inferred from homology"/>
<dbReference type="Gene3D" id="3.90.79.10">
    <property type="entry name" value="Nucleoside Triphosphate Pyrophosphohydrolase"/>
    <property type="match status" value="1"/>
</dbReference>
<comment type="caution">
    <text evidence="7">The sequence shown here is derived from an EMBL/GenBank/DDBJ whole genome shotgun (WGS) entry which is preliminary data.</text>
</comment>
<dbReference type="InterPro" id="IPR015797">
    <property type="entry name" value="NUDIX_hydrolase-like_dom_sf"/>
</dbReference>
<evidence type="ECO:0000313" key="8">
    <source>
        <dbReference type="Proteomes" id="UP001197114"/>
    </source>
</evidence>
<dbReference type="PANTHER" id="PTHR43046:SF16">
    <property type="entry name" value="ADP-RIBOSE PYROPHOSPHATASE YJHB-RELATED"/>
    <property type="match status" value="1"/>
</dbReference>